<evidence type="ECO:0000313" key="18">
    <source>
        <dbReference type="Proteomes" id="UP000243579"/>
    </source>
</evidence>
<accession>A0A1V9ZL16</accession>
<keyword evidence="7 16" id="KW-1133">Transmembrane helix</keyword>
<keyword evidence="4" id="KW-0444">Lipid biosynthesis</keyword>
<comment type="subcellular location">
    <subcellularLocation>
        <location evidence="3">Endoplasmic reticulum</location>
    </subcellularLocation>
    <subcellularLocation>
        <location evidence="1">Membrane</location>
        <topology evidence="1">Single-pass membrane protein</topology>
    </subcellularLocation>
    <subcellularLocation>
        <location evidence="2">Mitochondrion</location>
    </subcellularLocation>
</comment>
<dbReference type="EMBL" id="JNBR01000081">
    <property type="protein sequence ID" value="OQR98683.1"/>
    <property type="molecule type" value="Genomic_DNA"/>
</dbReference>
<proteinExistence type="inferred from homology"/>
<evidence type="ECO:0000256" key="14">
    <source>
        <dbReference type="ARBA" id="ARBA00040991"/>
    </source>
</evidence>
<evidence type="ECO:0000256" key="13">
    <source>
        <dbReference type="ARBA" id="ARBA00038024"/>
    </source>
</evidence>
<gene>
    <name evidence="17" type="ORF">ACHHYP_08237</name>
</gene>
<dbReference type="OrthoDB" id="5086500at2759"/>
<dbReference type="Proteomes" id="UP000243579">
    <property type="component" value="Unassembled WGS sequence"/>
</dbReference>
<dbReference type="PANTHER" id="PTHR48182:SF2">
    <property type="entry name" value="PROTEIN SERAC1"/>
    <property type="match status" value="1"/>
</dbReference>
<reference evidence="17 18" key="1">
    <citation type="journal article" date="2014" name="Genome Biol. Evol.">
        <title>The secreted proteins of Achlya hypogyna and Thraustotheca clavata identify the ancestral oomycete secretome and reveal gene acquisitions by horizontal gene transfer.</title>
        <authorList>
            <person name="Misner I."/>
            <person name="Blouin N."/>
            <person name="Leonard G."/>
            <person name="Richards T.A."/>
            <person name="Lane C.E."/>
        </authorList>
    </citation>
    <scope>NUCLEOTIDE SEQUENCE [LARGE SCALE GENOMIC DNA]</scope>
    <source>
        <strain evidence="17 18">ATCC 48635</strain>
    </source>
</reference>
<comment type="similarity">
    <text evidence="13">Belongs to the SERAC1 family.</text>
</comment>
<dbReference type="Gene3D" id="3.40.50.1820">
    <property type="entry name" value="alpha/beta hydrolase"/>
    <property type="match status" value="1"/>
</dbReference>
<evidence type="ECO:0000256" key="11">
    <source>
        <dbReference type="ARBA" id="ARBA00023209"/>
    </source>
</evidence>
<evidence type="ECO:0000256" key="16">
    <source>
        <dbReference type="SAM" id="Phobius"/>
    </source>
</evidence>
<evidence type="ECO:0000256" key="3">
    <source>
        <dbReference type="ARBA" id="ARBA00004240"/>
    </source>
</evidence>
<dbReference type="InterPro" id="IPR029058">
    <property type="entry name" value="AB_hydrolase_fold"/>
</dbReference>
<dbReference type="GO" id="GO:0005783">
    <property type="term" value="C:endoplasmic reticulum"/>
    <property type="evidence" value="ECO:0007669"/>
    <property type="project" value="UniProtKB-SubCell"/>
</dbReference>
<evidence type="ECO:0000256" key="6">
    <source>
        <dbReference type="ARBA" id="ARBA00022824"/>
    </source>
</evidence>
<evidence type="ECO:0000256" key="7">
    <source>
        <dbReference type="ARBA" id="ARBA00022989"/>
    </source>
</evidence>
<dbReference type="GO" id="GO:0016020">
    <property type="term" value="C:membrane"/>
    <property type="evidence" value="ECO:0007669"/>
    <property type="project" value="UniProtKB-SubCell"/>
</dbReference>
<keyword evidence="18" id="KW-1185">Reference proteome</keyword>
<dbReference type="InterPro" id="IPR052374">
    <property type="entry name" value="SERAC1"/>
</dbReference>
<feature type="transmembrane region" description="Helical" evidence="16">
    <location>
        <begin position="42"/>
        <end position="61"/>
    </location>
</feature>
<evidence type="ECO:0000256" key="1">
    <source>
        <dbReference type="ARBA" id="ARBA00004167"/>
    </source>
</evidence>
<keyword evidence="5 16" id="KW-0812">Transmembrane</keyword>
<dbReference type="GO" id="GO:0005739">
    <property type="term" value="C:mitochondrion"/>
    <property type="evidence" value="ECO:0007669"/>
    <property type="project" value="UniProtKB-SubCell"/>
</dbReference>
<dbReference type="SUPFAM" id="SSF53474">
    <property type="entry name" value="alpha/beta-Hydrolases"/>
    <property type="match status" value="1"/>
</dbReference>
<dbReference type="GO" id="GO:0008654">
    <property type="term" value="P:phospholipid biosynthetic process"/>
    <property type="evidence" value="ECO:0007669"/>
    <property type="project" value="UniProtKB-KW"/>
</dbReference>
<dbReference type="PANTHER" id="PTHR48182">
    <property type="entry name" value="PROTEIN SERAC1"/>
    <property type="match status" value="1"/>
</dbReference>
<evidence type="ECO:0000256" key="4">
    <source>
        <dbReference type="ARBA" id="ARBA00022516"/>
    </source>
</evidence>
<keyword evidence="10 16" id="KW-0472">Membrane</keyword>
<evidence type="ECO:0000313" key="17">
    <source>
        <dbReference type="EMBL" id="OQR98683.1"/>
    </source>
</evidence>
<evidence type="ECO:0000256" key="10">
    <source>
        <dbReference type="ARBA" id="ARBA00023136"/>
    </source>
</evidence>
<evidence type="ECO:0000256" key="15">
    <source>
        <dbReference type="ARBA" id="ARBA00041701"/>
    </source>
</evidence>
<keyword evidence="8" id="KW-0443">Lipid metabolism</keyword>
<dbReference type="SUPFAM" id="SSF48371">
    <property type="entry name" value="ARM repeat"/>
    <property type="match status" value="1"/>
</dbReference>
<keyword evidence="6" id="KW-0256">Endoplasmic reticulum</keyword>
<name>A0A1V9ZL16_ACHHY</name>
<organism evidence="17 18">
    <name type="scientific">Achlya hypogyna</name>
    <name type="common">Oomycete</name>
    <name type="synonym">Protoachlya hypogyna</name>
    <dbReference type="NCBI Taxonomy" id="1202772"/>
    <lineage>
        <taxon>Eukaryota</taxon>
        <taxon>Sar</taxon>
        <taxon>Stramenopiles</taxon>
        <taxon>Oomycota</taxon>
        <taxon>Saprolegniomycetes</taxon>
        <taxon>Saprolegniales</taxon>
        <taxon>Achlyaceae</taxon>
        <taxon>Achlya</taxon>
    </lineage>
</organism>
<keyword evidence="12" id="KW-1208">Phospholipid metabolism</keyword>
<evidence type="ECO:0000256" key="9">
    <source>
        <dbReference type="ARBA" id="ARBA00023128"/>
    </source>
</evidence>
<dbReference type="AlphaFoldDB" id="A0A1V9ZL16"/>
<dbReference type="InterPro" id="IPR011989">
    <property type="entry name" value="ARM-like"/>
</dbReference>
<evidence type="ECO:0000256" key="12">
    <source>
        <dbReference type="ARBA" id="ARBA00023264"/>
    </source>
</evidence>
<comment type="caution">
    <text evidence="17">The sequence shown here is derived from an EMBL/GenBank/DDBJ whole genome shotgun (WGS) entry which is preliminary data.</text>
</comment>
<keyword evidence="11" id="KW-0594">Phospholipid biosynthesis</keyword>
<keyword evidence="9" id="KW-0496">Mitochondrion</keyword>
<evidence type="ECO:0000256" key="5">
    <source>
        <dbReference type="ARBA" id="ARBA00022692"/>
    </source>
</evidence>
<evidence type="ECO:0000256" key="8">
    <source>
        <dbReference type="ARBA" id="ARBA00023098"/>
    </source>
</evidence>
<protein>
    <recommendedName>
        <fullName evidence="14">Protein SERAC1</fullName>
    </recommendedName>
    <alternativeName>
        <fullName evidence="15">Serine active site-containing protein 1</fullName>
    </alternativeName>
</protein>
<dbReference type="Gene3D" id="1.25.10.10">
    <property type="entry name" value="Leucine-rich Repeat Variant"/>
    <property type="match status" value="2"/>
</dbReference>
<evidence type="ECO:0000256" key="2">
    <source>
        <dbReference type="ARBA" id="ARBA00004173"/>
    </source>
</evidence>
<sequence>MSLRRFARCLGHVRRLPSRRERQFSSVREGPSAGAARPRRQWMRMVVLGIVVGTAGVAITGDNQRSAMAVLSLGRVLTEVMREKQGANDVSDCVSMEERIAAILATMAQEQTFRQALVAHGGLRVLLQALPHATDSILQQRIIEAIASVAATTGAEVALGDLEATSHLVQLLPKAQLSLFDRLKVDMALQNVHEHRDALMLPSDAPATIVRLAATVTARDATPDERKFAVQSLETVLHLCESQGGDTILDAALTAALANAALLATLRELVRIPQSPLQGPAAELLVSLYRLSRLQRIALHQPASWLDEFAAWAAVESPAVHEAAARAWHLVAKTDPAVLLASKPAQAALLQLARATFRAPAATPAVQMHICAVVSALGDGFRDGLETTVDSPMSRVFSHLDLPIADADELDATPLFGWVDVLTQWSFHGTSAVRANAIQSLTHLALRSDTSRRVLQAWLLGLLRELFAAQGTDATERRAVQEVEVLANMTAETAPGHVRVAYSDGVVEAGMAALAILAEKHAPEFIWKGGVDLLALVAISSPPAVKAQCARVLANLAAYPWTPQDPERDVQRIFVKETTGGSLFFDEIAHWQEEPNVNIRSNYFRAATNLAALQTSPEGGAAVYHEGIHPIVAQSTAAAPTMPPVDVVFVHGLRGHPFGTWRSDMASTDMVNSPIWPEALLAPDLSASSRLVTLGYEAGMVTWSSPWPSLTLPERAQIMLSSLQAARIGCPNGPPVVFVTHSMGGLLVKEMLVLARAQATDDFNLAAQTAGVVFMAVPHFGANLSSNVNARAIRTLIQAHPATKDLSAQAPHLLALHKAYEALGIPSLSLGEGQPAPLGLGVRSMVVLPESANPGGPLDEFHLLATTDHMDICKPETKDDPRYALVHAFLVRCLGGGDNRG</sequence>
<dbReference type="InterPro" id="IPR016024">
    <property type="entry name" value="ARM-type_fold"/>
</dbReference>